<dbReference type="Proteomes" id="UP000324222">
    <property type="component" value="Unassembled WGS sequence"/>
</dbReference>
<protein>
    <submittedName>
        <fullName evidence="1">Uncharacterized protein</fullName>
    </submittedName>
</protein>
<organism evidence="1 2">
    <name type="scientific">Portunus trituberculatus</name>
    <name type="common">Swimming crab</name>
    <name type="synonym">Neptunus trituberculatus</name>
    <dbReference type="NCBI Taxonomy" id="210409"/>
    <lineage>
        <taxon>Eukaryota</taxon>
        <taxon>Metazoa</taxon>
        <taxon>Ecdysozoa</taxon>
        <taxon>Arthropoda</taxon>
        <taxon>Crustacea</taxon>
        <taxon>Multicrustacea</taxon>
        <taxon>Malacostraca</taxon>
        <taxon>Eumalacostraca</taxon>
        <taxon>Eucarida</taxon>
        <taxon>Decapoda</taxon>
        <taxon>Pleocyemata</taxon>
        <taxon>Brachyura</taxon>
        <taxon>Eubrachyura</taxon>
        <taxon>Portunoidea</taxon>
        <taxon>Portunidae</taxon>
        <taxon>Portuninae</taxon>
        <taxon>Portunus</taxon>
    </lineage>
</organism>
<comment type="caution">
    <text evidence="1">The sequence shown here is derived from an EMBL/GenBank/DDBJ whole genome shotgun (WGS) entry which is preliminary data.</text>
</comment>
<dbReference type="EMBL" id="VSRR010000567">
    <property type="protein sequence ID" value="MPC17195.1"/>
    <property type="molecule type" value="Genomic_DNA"/>
</dbReference>
<evidence type="ECO:0000313" key="2">
    <source>
        <dbReference type="Proteomes" id="UP000324222"/>
    </source>
</evidence>
<sequence length="144" mass="16394">MLPSNTRQGMSVSTSSSILSKGRRSLGAIIIALRLERYTMPTIRTITIHMPLTKRSRTHCMPNSKAAKLELIQRRGVSQYVSIPHTLTHLNLLVLPCPTKVAKNHWKTSSHWSFFRFVVVPSRPSDLKQHIYTVNTSNYDTPRV</sequence>
<reference evidence="1 2" key="1">
    <citation type="submission" date="2019-05" db="EMBL/GenBank/DDBJ databases">
        <title>Another draft genome of Portunus trituberculatus and its Hox gene families provides insights of decapod evolution.</title>
        <authorList>
            <person name="Jeong J.-H."/>
            <person name="Song I."/>
            <person name="Kim S."/>
            <person name="Choi T."/>
            <person name="Kim D."/>
            <person name="Ryu S."/>
            <person name="Kim W."/>
        </authorList>
    </citation>
    <scope>NUCLEOTIDE SEQUENCE [LARGE SCALE GENOMIC DNA]</scope>
    <source>
        <tissue evidence="1">Muscle</tissue>
    </source>
</reference>
<proteinExistence type="predicted"/>
<dbReference type="AlphaFoldDB" id="A0A5B7D7E9"/>
<name>A0A5B7D7E9_PORTR</name>
<evidence type="ECO:0000313" key="1">
    <source>
        <dbReference type="EMBL" id="MPC17195.1"/>
    </source>
</evidence>
<gene>
    <name evidence="1" type="ORF">E2C01_010044</name>
</gene>
<accession>A0A5B7D7E9</accession>
<keyword evidence="2" id="KW-1185">Reference proteome</keyword>